<sequence>MGRILSIDYGVKRVGLAVTDPLQLIASALDTVHAQDVLAFLANYFQKEEVDEVVIGMPKHLDSSDTNNTQHVVGFVRKLQKLFPGLKVTTHDERFTSRMAFQTMIDMGLGKKARANKATVDKISATIILQSYLESKQYL</sequence>
<keyword evidence="1 5" id="KW-0963">Cytoplasm</keyword>
<proteinExistence type="inferred from homology"/>
<gene>
    <name evidence="7" type="ORF">TH63_15930</name>
</gene>
<dbReference type="GO" id="GO:0004518">
    <property type="term" value="F:nuclease activity"/>
    <property type="evidence" value="ECO:0007669"/>
    <property type="project" value="UniProtKB-KW"/>
</dbReference>
<dbReference type="GO" id="GO:0000967">
    <property type="term" value="P:rRNA 5'-end processing"/>
    <property type="evidence" value="ECO:0007669"/>
    <property type="project" value="UniProtKB-UniRule"/>
</dbReference>
<comment type="subcellular location">
    <subcellularLocation>
        <location evidence="5">Cytoplasm</location>
    </subcellularLocation>
</comment>
<keyword evidence="2 5" id="KW-0690">Ribosome biogenesis</keyword>
<dbReference type="RefSeq" id="WP_048921817.1">
    <property type="nucleotide sequence ID" value="NZ_CP010777.1"/>
</dbReference>
<dbReference type="InterPro" id="IPR006641">
    <property type="entry name" value="YqgF/RNaseH-like_dom"/>
</dbReference>
<dbReference type="Proteomes" id="UP000036458">
    <property type="component" value="Chromosome"/>
</dbReference>
<organism evidence="7 8">
    <name type="scientific">Rufibacter radiotolerans</name>
    <dbReference type="NCBI Taxonomy" id="1379910"/>
    <lineage>
        <taxon>Bacteria</taxon>
        <taxon>Pseudomonadati</taxon>
        <taxon>Bacteroidota</taxon>
        <taxon>Cytophagia</taxon>
        <taxon>Cytophagales</taxon>
        <taxon>Hymenobacteraceae</taxon>
        <taxon>Rufibacter</taxon>
    </lineage>
</organism>
<comment type="similarity">
    <text evidence="5">Belongs to the YqgF HJR family.</text>
</comment>
<dbReference type="NCBIfam" id="TIGR00250">
    <property type="entry name" value="RNAse_H_YqgF"/>
    <property type="match status" value="1"/>
</dbReference>
<dbReference type="InterPro" id="IPR005227">
    <property type="entry name" value="YqgF"/>
</dbReference>
<dbReference type="AlphaFoldDB" id="A0A0H4VSM6"/>
<dbReference type="PANTHER" id="PTHR33317">
    <property type="entry name" value="POLYNUCLEOTIDYL TRANSFERASE, RIBONUCLEASE H-LIKE SUPERFAMILY PROTEIN"/>
    <property type="match status" value="1"/>
</dbReference>
<dbReference type="STRING" id="1379910.TH63_15930"/>
<dbReference type="OrthoDB" id="9796140at2"/>
<evidence type="ECO:0000256" key="2">
    <source>
        <dbReference type="ARBA" id="ARBA00022517"/>
    </source>
</evidence>
<name>A0A0H4VSM6_9BACT</name>
<evidence type="ECO:0000313" key="8">
    <source>
        <dbReference type="Proteomes" id="UP000036458"/>
    </source>
</evidence>
<evidence type="ECO:0000256" key="4">
    <source>
        <dbReference type="ARBA" id="ARBA00022801"/>
    </source>
</evidence>
<feature type="domain" description="YqgF/RNase H-like" evidence="6">
    <location>
        <begin position="2"/>
        <end position="100"/>
    </location>
</feature>
<dbReference type="Gene3D" id="3.30.420.140">
    <property type="entry name" value="YqgF/RNase H-like domain"/>
    <property type="match status" value="1"/>
</dbReference>
<dbReference type="HAMAP" id="MF_00651">
    <property type="entry name" value="Nuclease_YqgF"/>
    <property type="match status" value="1"/>
</dbReference>
<protein>
    <recommendedName>
        <fullName evidence="5">Putative pre-16S rRNA nuclease</fullName>
        <ecNumber evidence="5">3.1.-.-</ecNumber>
    </recommendedName>
</protein>
<dbReference type="PATRIC" id="fig|1379910.4.peg.3473"/>
<dbReference type="SUPFAM" id="SSF53098">
    <property type="entry name" value="Ribonuclease H-like"/>
    <property type="match status" value="1"/>
</dbReference>
<dbReference type="CDD" id="cd16964">
    <property type="entry name" value="YqgF"/>
    <property type="match status" value="1"/>
</dbReference>
<comment type="function">
    <text evidence="5">Could be a nuclease involved in processing of the 5'-end of pre-16S rRNA.</text>
</comment>
<dbReference type="Pfam" id="PF03652">
    <property type="entry name" value="RuvX"/>
    <property type="match status" value="1"/>
</dbReference>
<dbReference type="PANTHER" id="PTHR33317:SF4">
    <property type="entry name" value="POLYNUCLEOTIDYL TRANSFERASE, RIBONUCLEASE H-LIKE SUPERFAMILY PROTEIN"/>
    <property type="match status" value="1"/>
</dbReference>
<dbReference type="GO" id="GO:0016788">
    <property type="term" value="F:hydrolase activity, acting on ester bonds"/>
    <property type="evidence" value="ECO:0007669"/>
    <property type="project" value="UniProtKB-UniRule"/>
</dbReference>
<evidence type="ECO:0000256" key="3">
    <source>
        <dbReference type="ARBA" id="ARBA00022722"/>
    </source>
</evidence>
<dbReference type="GO" id="GO:0005829">
    <property type="term" value="C:cytosol"/>
    <property type="evidence" value="ECO:0007669"/>
    <property type="project" value="TreeGrafter"/>
</dbReference>
<dbReference type="EC" id="3.1.-.-" evidence="5"/>
<evidence type="ECO:0000256" key="1">
    <source>
        <dbReference type="ARBA" id="ARBA00022490"/>
    </source>
</evidence>
<dbReference type="KEGG" id="ruf:TH63_15930"/>
<evidence type="ECO:0000313" key="7">
    <source>
        <dbReference type="EMBL" id="AKQ46774.1"/>
    </source>
</evidence>
<keyword evidence="8" id="KW-1185">Reference proteome</keyword>
<evidence type="ECO:0000256" key="5">
    <source>
        <dbReference type="HAMAP-Rule" id="MF_00651"/>
    </source>
</evidence>
<dbReference type="InterPro" id="IPR037027">
    <property type="entry name" value="YqgF/RNaseH-like_dom_sf"/>
</dbReference>
<evidence type="ECO:0000259" key="6">
    <source>
        <dbReference type="SMART" id="SM00732"/>
    </source>
</evidence>
<keyword evidence="3 5" id="KW-0540">Nuclease</keyword>
<dbReference type="EMBL" id="CP010777">
    <property type="protein sequence ID" value="AKQ46774.1"/>
    <property type="molecule type" value="Genomic_DNA"/>
</dbReference>
<dbReference type="SMART" id="SM00732">
    <property type="entry name" value="YqgFc"/>
    <property type="match status" value="1"/>
</dbReference>
<accession>A0A0H4VSM6</accession>
<keyword evidence="4 5" id="KW-0378">Hydrolase</keyword>
<reference evidence="7 8" key="1">
    <citation type="submission" date="2015-01" db="EMBL/GenBank/DDBJ databases">
        <title>Rufibacter sp./DG31D/ whole genome sequencing.</title>
        <authorList>
            <person name="Kim M.K."/>
            <person name="Srinivasan S."/>
            <person name="Lee J.-J."/>
        </authorList>
    </citation>
    <scope>NUCLEOTIDE SEQUENCE [LARGE SCALE GENOMIC DNA]</scope>
    <source>
        <strain evidence="7 8">DG31D</strain>
    </source>
</reference>
<dbReference type="InterPro" id="IPR012337">
    <property type="entry name" value="RNaseH-like_sf"/>
</dbReference>